<feature type="domain" description="PAC" evidence="3">
    <location>
        <begin position="610"/>
        <end position="662"/>
    </location>
</feature>
<dbReference type="SUPFAM" id="SSF141868">
    <property type="entry name" value="EAL domain-like"/>
    <property type="match status" value="1"/>
</dbReference>
<dbReference type="PROSITE" id="PS50887">
    <property type="entry name" value="GGDEF"/>
    <property type="match status" value="1"/>
</dbReference>
<dbReference type="PATRIC" id="fig|445710.3.peg.1856"/>
<reference evidence="6 7" key="1">
    <citation type="submission" date="2016-02" db="EMBL/GenBank/DDBJ databases">
        <title>Complete genome sequencing and analysis of ATSB10, Dyella thiooxydans isolated from rhizosphere soil of sunflower (Helianthus annuus L.).</title>
        <authorList>
            <person name="Lee Y."/>
            <person name="Hwangbo K."/>
            <person name="Chung H."/>
            <person name="Yoo J."/>
            <person name="Kim K.Y."/>
            <person name="Sa T.M."/>
            <person name="Um Y."/>
            <person name="Madhaiyan M."/>
        </authorList>
    </citation>
    <scope>NUCLEOTIDE SEQUENCE [LARGE SCALE GENOMIC DNA]</scope>
    <source>
        <strain evidence="6 7">ATSB10</strain>
    </source>
</reference>
<dbReference type="STRING" id="445710.ATSB10_18580"/>
<keyword evidence="1" id="KW-0472">Membrane</keyword>
<dbReference type="Proteomes" id="UP000077255">
    <property type="component" value="Chromosome"/>
</dbReference>
<dbReference type="PANTHER" id="PTHR44757:SF2">
    <property type="entry name" value="BIOFILM ARCHITECTURE MAINTENANCE PROTEIN MBAA"/>
    <property type="match status" value="1"/>
</dbReference>
<feature type="domain" description="PAC" evidence="3">
    <location>
        <begin position="367"/>
        <end position="419"/>
    </location>
</feature>
<dbReference type="Pfam" id="PF00563">
    <property type="entry name" value="EAL"/>
    <property type="match status" value="1"/>
</dbReference>
<evidence type="ECO:0000256" key="1">
    <source>
        <dbReference type="SAM" id="Phobius"/>
    </source>
</evidence>
<dbReference type="InterPro" id="IPR043128">
    <property type="entry name" value="Rev_trsase/Diguanyl_cyclase"/>
</dbReference>
<dbReference type="CDD" id="cd00130">
    <property type="entry name" value="PAS"/>
    <property type="match status" value="3"/>
</dbReference>
<dbReference type="Pfam" id="PF08448">
    <property type="entry name" value="PAS_4"/>
    <property type="match status" value="1"/>
</dbReference>
<proteinExistence type="predicted"/>
<dbReference type="SMART" id="SM00062">
    <property type="entry name" value="PBPb"/>
    <property type="match status" value="1"/>
</dbReference>
<feature type="domain" description="GGDEF" evidence="5">
    <location>
        <begin position="690"/>
        <end position="828"/>
    </location>
</feature>
<dbReference type="InterPro" id="IPR052155">
    <property type="entry name" value="Biofilm_reg_signaling"/>
</dbReference>
<dbReference type="SUPFAM" id="SSF55785">
    <property type="entry name" value="PYP-like sensor domain (PAS domain)"/>
    <property type="match status" value="3"/>
</dbReference>
<dbReference type="Gene3D" id="3.30.70.270">
    <property type="match status" value="1"/>
</dbReference>
<dbReference type="SMART" id="SM00052">
    <property type="entry name" value="EAL"/>
    <property type="match status" value="1"/>
</dbReference>
<dbReference type="Pfam" id="PF00497">
    <property type="entry name" value="SBP_bac_3"/>
    <property type="match status" value="1"/>
</dbReference>
<dbReference type="SMART" id="SM00267">
    <property type="entry name" value="GGDEF"/>
    <property type="match status" value="1"/>
</dbReference>
<evidence type="ECO:0000313" key="7">
    <source>
        <dbReference type="Proteomes" id="UP000077255"/>
    </source>
</evidence>
<dbReference type="CDD" id="cd01948">
    <property type="entry name" value="EAL"/>
    <property type="match status" value="1"/>
</dbReference>
<keyword evidence="1" id="KW-0812">Transmembrane</keyword>
<feature type="domain" description="EAL" evidence="4">
    <location>
        <begin position="837"/>
        <end position="1091"/>
    </location>
</feature>
<dbReference type="SUPFAM" id="SSF55073">
    <property type="entry name" value="Nucleotide cyclase"/>
    <property type="match status" value="1"/>
</dbReference>
<evidence type="ECO:0000259" key="2">
    <source>
        <dbReference type="PROSITE" id="PS50112"/>
    </source>
</evidence>
<dbReference type="Gene3D" id="3.20.20.450">
    <property type="entry name" value="EAL domain"/>
    <property type="match status" value="1"/>
</dbReference>
<dbReference type="InterPro" id="IPR001633">
    <property type="entry name" value="EAL_dom"/>
</dbReference>
<accession>A0A160N257</accession>
<dbReference type="Pfam" id="PF13426">
    <property type="entry name" value="PAS_9"/>
    <property type="match status" value="2"/>
</dbReference>
<protein>
    <recommendedName>
        <fullName evidence="8">Diguanylate cyclase</fullName>
    </recommendedName>
</protein>
<dbReference type="PROSITE" id="PS50112">
    <property type="entry name" value="PAS"/>
    <property type="match status" value="3"/>
</dbReference>
<evidence type="ECO:0000259" key="5">
    <source>
        <dbReference type="PROSITE" id="PS50887"/>
    </source>
</evidence>
<feature type="domain" description="PAS" evidence="2">
    <location>
        <begin position="422"/>
        <end position="486"/>
    </location>
</feature>
<dbReference type="Pfam" id="PF00990">
    <property type="entry name" value="GGDEF"/>
    <property type="match status" value="1"/>
</dbReference>
<dbReference type="InterPro" id="IPR013656">
    <property type="entry name" value="PAS_4"/>
</dbReference>
<dbReference type="CDD" id="cd01949">
    <property type="entry name" value="GGDEF"/>
    <property type="match status" value="1"/>
</dbReference>
<dbReference type="Gene3D" id="3.40.190.10">
    <property type="entry name" value="Periplasmic binding protein-like II"/>
    <property type="match status" value="2"/>
</dbReference>
<dbReference type="InterPro" id="IPR035919">
    <property type="entry name" value="EAL_sf"/>
</dbReference>
<gene>
    <name evidence="6" type="ORF">ATSB10_18580</name>
</gene>
<feature type="domain" description="PAS" evidence="2">
    <location>
        <begin position="294"/>
        <end position="364"/>
    </location>
</feature>
<dbReference type="InterPro" id="IPR035965">
    <property type="entry name" value="PAS-like_dom_sf"/>
</dbReference>
<dbReference type="PROSITE" id="PS50113">
    <property type="entry name" value="PAC"/>
    <property type="match status" value="3"/>
</dbReference>
<dbReference type="CDD" id="cd13706">
    <property type="entry name" value="PBP2_HisK_like_1"/>
    <property type="match status" value="1"/>
</dbReference>
<dbReference type="InterPro" id="IPR000160">
    <property type="entry name" value="GGDEF_dom"/>
</dbReference>
<evidence type="ECO:0000259" key="3">
    <source>
        <dbReference type="PROSITE" id="PS50113"/>
    </source>
</evidence>
<dbReference type="SMART" id="SM00086">
    <property type="entry name" value="PAC"/>
    <property type="match status" value="3"/>
</dbReference>
<dbReference type="EMBL" id="CP014841">
    <property type="protein sequence ID" value="AND69312.1"/>
    <property type="molecule type" value="Genomic_DNA"/>
</dbReference>
<dbReference type="Gene3D" id="3.30.450.20">
    <property type="entry name" value="PAS domain"/>
    <property type="match status" value="3"/>
</dbReference>
<dbReference type="NCBIfam" id="TIGR00254">
    <property type="entry name" value="GGDEF"/>
    <property type="match status" value="1"/>
</dbReference>
<dbReference type="AlphaFoldDB" id="A0A160N257"/>
<dbReference type="InterPro" id="IPR029787">
    <property type="entry name" value="Nucleotide_cyclase"/>
</dbReference>
<dbReference type="InterPro" id="IPR001638">
    <property type="entry name" value="Solute-binding_3/MltF_N"/>
</dbReference>
<dbReference type="KEGG" id="dtx:ATSB10_18580"/>
<dbReference type="InterPro" id="IPR000014">
    <property type="entry name" value="PAS"/>
</dbReference>
<feature type="domain" description="PAC" evidence="3">
    <location>
        <begin position="489"/>
        <end position="541"/>
    </location>
</feature>
<keyword evidence="1" id="KW-1133">Transmembrane helix</keyword>
<dbReference type="PANTHER" id="PTHR44757">
    <property type="entry name" value="DIGUANYLATE CYCLASE DGCP"/>
    <property type="match status" value="1"/>
</dbReference>
<keyword evidence="7" id="KW-1185">Reference proteome</keyword>
<evidence type="ECO:0008006" key="8">
    <source>
        <dbReference type="Google" id="ProtNLM"/>
    </source>
</evidence>
<sequence>MLCCFVAFAVSAGEIAPSSTAPAEAAGMATRIRVVTDNNYPPFVFLDADGKPRGYEVDRWRLFEKHTGIHVDLEPMDWASAQRELLAGRADVIDMIFRTPARDALYDFSAPYATLPASIFVDRRIRGVVDVQSLRGFPVGVERGDACVERLHAAGITDLREFAGYSDMIQAATHGDMRILCMDEYPADFYLYRHDALDHFYKAFVLYTGQFHWAVRKGNGAMLARVEQGMAKIPPAELTALRHRWLEHPFVLSSYLEPVVIVASIILLALALLGFWVWVLRRAVAARTRAVLASRQQMQAVFDASPDAMWVKDLAGVYRECNSRVDELFRGGRQELIGKTDRELFTAAFADRVQAMDREVLRLGRQHTYTFGLEVNDGSERQLEVIKVPVPGPDGSAGGVLSVARDITLRLQAESQLRLWGKAFEHAAFGVKIYDVRTQRIIAVNPVFARERGYTPGELEGMPVDVLYPADLTDAQRAERRAAEQQDHSLLESEHVTRDGRRFPVLLDRSVVRDAEGRPQFAVVYAQDISERQRAESELRLAAVAFQTQEALMVTDASGTIQRINDAFCALTDYGSEDVLGKRPSILGTAHHDHDYYGRMWQQIREKGFWQGEQWIAGKDGVPRVVRMAVSSVHDVRNQVSHYVCTMTDLTNEREAMAQAERMTFFDPLTDLPNRRFLHGQIQHLLEEDRGGALMMIDLDHFKRVNDLRSHGTGDRLLWLVAMRLRPLLEEGCMLSRFSGDTFAVLMECPGEDGDRMQRAMACAERVRQSMLPSFQLDDDTRVTVTCSIGVTALEPGKGSPESVLREAELAMYAAKAAGRDQAVAFAPAMQADIERNEQLAAELKQAIDLDALELHLQVLVDRRGQPVGAEALLRWQRRNGEQVSPALFVPLAEERGLILPLGDWVLRKACAQLAAWTAHPRTRHLTLSVNVSARQFGHAGFVENVLTMLAEAGADPARLKLEITETAVLDDLAWAASKLASLRAQGVQASLDDFGTGYSSLAYLSRLPLDQLKIDRSFVSRLPDVAGDAMVAQTIIAMGHGLGMEVVAEGVETREQWTFLMEQECDVFQGYLFGRPMPPEQFEALLAELDMAN</sequence>
<dbReference type="SMART" id="SM00091">
    <property type="entry name" value="PAS"/>
    <property type="match status" value="3"/>
</dbReference>
<dbReference type="InterPro" id="IPR001610">
    <property type="entry name" value="PAC"/>
</dbReference>
<evidence type="ECO:0000259" key="4">
    <source>
        <dbReference type="PROSITE" id="PS50883"/>
    </source>
</evidence>
<dbReference type="NCBIfam" id="TIGR00229">
    <property type="entry name" value="sensory_box"/>
    <property type="match status" value="3"/>
</dbReference>
<dbReference type="PROSITE" id="PS50883">
    <property type="entry name" value="EAL"/>
    <property type="match status" value="1"/>
</dbReference>
<organism evidence="6 7">
    <name type="scientific">Dyella thiooxydans</name>
    <dbReference type="NCBI Taxonomy" id="445710"/>
    <lineage>
        <taxon>Bacteria</taxon>
        <taxon>Pseudomonadati</taxon>
        <taxon>Pseudomonadota</taxon>
        <taxon>Gammaproteobacteria</taxon>
        <taxon>Lysobacterales</taxon>
        <taxon>Rhodanobacteraceae</taxon>
        <taxon>Dyella</taxon>
    </lineage>
</organism>
<feature type="transmembrane region" description="Helical" evidence="1">
    <location>
        <begin position="259"/>
        <end position="279"/>
    </location>
</feature>
<dbReference type="InterPro" id="IPR000700">
    <property type="entry name" value="PAS-assoc_C"/>
</dbReference>
<dbReference type="SUPFAM" id="SSF53850">
    <property type="entry name" value="Periplasmic binding protein-like II"/>
    <property type="match status" value="1"/>
</dbReference>
<feature type="domain" description="PAS" evidence="2">
    <location>
        <begin position="537"/>
        <end position="582"/>
    </location>
</feature>
<evidence type="ECO:0000313" key="6">
    <source>
        <dbReference type="EMBL" id="AND69312.1"/>
    </source>
</evidence>
<name>A0A160N257_9GAMM</name>